<dbReference type="EMBL" id="CAJVQB010010745">
    <property type="protein sequence ID" value="CAG8742483.1"/>
    <property type="molecule type" value="Genomic_DNA"/>
</dbReference>
<evidence type="ECO:0000313" key="2">
    <source>
        <dbReference type="Proteomes" id="UP000789901"/>
    </source>
</evidence>
<gene>
    <name evidence="1" type="ORF">GMARGA_LOCUS15536</name>
</gene>
<comment type="caution">
    <text evidence="1">The sequence shown here is derived from an EMBL/GenBank/DDBJ whole genome shotgun (WGS) entry which is preliminary data.</text>
</comment>
<protein>
    <submittedName>
        <fullName evidence="1">36769_t:CDS:1</fullName>
    </submittedName>
</protein>
<feature type="non-terminal residue" evidence="1">
    <location>
        <position position="1"/>
    </location>
</feature>
<organism evidence="1 2">
    <name type="scientific">Gigaspora margarita</name>
    <dbReference type="NCBI Taxonomy" id="4874"/>
    <lineage>
        <taxon>Eukaryota</taxon>
        <taxon>Fungi</taxon>
        <taxon>Fungi incertae sedis</taxon>
        <taxon>Mucoromycota</taxon>
        <taxon>Glomeromycotina</taxon>
        <taxon>Glomeromycetes</taxon>
        <taxon>Diversisporales</taxon>
        <taxon>Gigasporaceae</taxon>
        <taxon>Gigaspora</taxon>
    </lineage>
</organism>
<dbReference type="Proteomes" id="UP000789901">
    <property type="component" value="Unassembled WGS sequence"/>
</dbReference>
<keyword evidence="2" id="KW-1185">Reference proteome</keyword>
<sequence length="45" mass="5285">KNKQDLNNPLQALKREQIGFILKVVHEDPIFEHLGEKTMVDKIEK</sequence>
<name>A0ABN7V853_GIGMA</name>
<proteinExistence type="predicted"/>
<accession>A0ABN7V853</accession>
<evidence type="ECO:0000313" key="1">
    <source>
        <dbReference type="EMBL" id="CAG8742483.1"/>
    </source>
</evidence>
<reference evidence="1 2" key="1">
    <citation type="submission" date="2021-06" db="EMBL/GenBank/DDBJ databases">
        <authorList>
            <person name="Kallberg Y."/>
            <person name="Tangrot J."/>
            <person name="Rosling A."/>
        </authorList>
    </citation>
    <scope>NUCLEOTIDE SEQUENCE [LARGE SCALE GENOMIC DNA]</scope>
    <source>
        <strain evidence="1 2">120-4 pot B 10/14</strain>
    </source>
</reference>